<protein>
    <submittedName>
        <fullName evidence="5">Trypsin domain protein</fullName>
    </submittedName>
</protein>
<dbReference type="PRINTS" id="PR00834">
    <property type="entry name" value="PROTEASES2C"/>
</dbReference>
<dbReference type="Gene3D" id="2.40.10.10">
    <property type="entry name" value="Trypsin-like serine proteases"/>
    <property type="match status" value="2"/>
</dbReference>
<evidence type="ECO:0000256" key="1">
    <source>
        <dbReference type="ARBA" id="ARBA00010541"/>
    </source>
</evidence>
<evidence type="ECO:0000313" key="5">
    <source>
        <dbReference type="EMBL" id="EDX77070.1"/>
    </source>
</evidence>
<reference evidence="5 6" key="1">
    <citation type="submission" date="2008-07" db="EMBL/GenBank/DDBJ databases">
        <authorList>
            <person name="Tandeau de Marsac N."/>
            <person name="Ferriera S."/>
            <person name="Johnson J."/>
            <person name="Kravitz S."/>
            <person name="Beeson K."/>
            <person name="Sutton G."/>
            <person name="Rogers Y.-H."/>
            <person name="Friedman R."/>
            <person name="Frazier M."/>
            <person name="Venter J.C."/>
        </authorList>
    </citation>
    <scope>NUCLEOTIDE SEQUENCE [LARGE SCALE GENOMIC DNA]</scope>
    <source>
        <strain evidence="5 6">PCC 7420</strain>
    </source>
</reference>
<dbReference type="SUPFAM" id="SSF50494">
    <property type="entry name" value="Trypsin-like serine proteases"/>
    <property type="match status" value="1"/>
</dbReference>
<dbReference type="Pfam" id="PF13365">
    <property type="entry name" value="Trypsin_2"/>
    <property type="match status" value="1"/>
</dbReference>
<proteinExistence type="inferred from homology"/>
<evidence type="ECO:0000256" key="2">
    <source>
        <dbReference type="ARBA" id="ARBA00022670"/>
    </source>
</evidence>
<dbReference type="InterPro" id="IPR001478">
    <property type="entry name" value="PDZ"/>
</dbReference>
<dbReference type="PROSITE" id="PS50106">
    <property type="entry name" value="PDZ"/>
    <property type="match status" value="1"/>
</dbReference>
<dbReference type="SUPFAM" id="SSF50156">
    <property type="entry name" value="PDZ domain-like"/>
    <property type="match status" value="1"/>
</dbReference>
<dbReference type="EMBL" id="DS989844">
    <property type="protein sequence ID" value="EDX77070.1"/>
    <property type="molecule type" value="Genomic_DNA"/>
</dbReference>
<dbReference type="Proteomes" id="UP000003835">
    <property type="component" value="Unassembled WGS sequence"/>
</dbReference>
<dbReference type="GO" id="GO:0004252">
    <property type="term" value="F:serine-type endopeptidase activity"/>
    <property type="evidence" value="ECO:0007669"/>
    <property type="project" value="InterPro"/>
</dbReference>
<dbReference type="AlphaFoldDB" id="B4VL30"/>
<dbReference type="InterPro" id="IPR043504">
    <property type="entry name" value="Peptidase_S1_PA_chymotrypsin"/>
</dbReference>
<dbReference type="InterPro" id="IPR001940">
    <property type="entry name" value="Peptidase_S1C"/>
</dbReference>
<gene>
    <name evidence="5" type="ORF">MC7420_207</name>
</gene>
<dbReference type="PANTHER" id="PTHR22939:SF129">
    <property type="entry name" value="SERINE PROTEASE HTRA2, MITOCHONDRIAL"/>
    <property type="match status" value="1"/>
</dbReference>
<evidence type="ECO:0000259" key="4">
    <source>
        <dbReference type="PROSITE" id="PS50106"/>
    </source>
</evidence>
<dbReference type="InterPro" id="IPR048172">
    <property type="entry name" value="HhoA_HhoB_HtrA-like"/>
</dbReference>
<dbReference type="PANTHER" id="PTHR22939">
    <property type="entry name" value="SERINE PROTEASE FAMILY S1C HTRA-RELATED"/>
    <property type="match status" value="1"/>
</dbReference>
<dbReference type="InterPro" id="IPR036034">
    <property type="entry name" value="PDZ_sf"/>
</dbReference>
<dbReference type="HOGENOM" id="CLU_020120_2_1_3"/>
<accession>B4VL30</accession>
<evidence type="ECO:0000256" key="3">
    <source>
        <dbReference type="ARBA" id="ARBA00022801"/>
    </source>
</evidence>
<dbReference type="OrthoDB" id="495674at2"/>
<name>B4VL30_9CYAN</name>
<dbReference type="Pfam" id="PF13180">
    <property type="entry name" value="PDZ_2"/>
    <property type="match status" value="1"/>
</dbReference>
<evidence type="ECO:0000313" key="6">
    <source>
        <dbReference type="Proteomes" id="UP000003835"/>
    </source>
</evidence>
<dbReference type="GO" id="GO:0006508">
    <property type="term" value="P:proteolysis"/>
    <property type="evidence" value="ECO:0007669"/>
    <property type="project" value="UniProtKB-KW"/>
</dbReference>
<dbReference type="InterPro" id="IPR009003">
    <property type="entry name" value="Peptidase_S1_PA"/>
</dbReference>
<keyword evidence="3" id="KW-0378">Hydrolase</keyword>
<dbReference type="eggNOG" id="COG0265">
    <property type="taxonomic scope" value="Bacteria"/>
</dbReference>
<dbReference type="Gene3D" id="2.30.42.10">
    <property type="match status" value="1"/>
</dbReference>
<keyword evidence="6" id="KW-1185">Reference proteome</keyword>
<dbReference type="STRING" id="118168.MC7420_207"/>
<sequence>MKSKSCDRHPNRLSQKQPEKQTAALYRVLSLIGTGITILGVTGCSNPSTVSSEQQTTAQVVEDANDIRDRALEPTPEDTNFVVDVVNKVEPAVVRINTEKTVETQIPDAFNDPFFRRFFGGAVPQPQERTVRGIGSGFVISDNGEIITNAHVVNKADTVRVSFPDGRTFEGEVLGEDPVTDIAVVKVSADDLPTVELGNSQGLQTGQWAIAIGNPLGLQETVTVGVISGIDRSSSEVGVPDKRIGFIQTDAAINPGNSGGPLLNARGEVIGVNTAIIQGAQGLGFAIPIDIAKQIAQQLITKGKVEHPYLGIQMVALTPEIKQKINNNPNNTMQIQAGEGILIVRVMPNSPADEAGLKAGDVIQEIDNQSVTEAEIVQQLVEANGVDNPLPLEVQRNGKTLELTVIPQPLPTGDE</sequence>
<dbReference type="SMART" id="SM00228">
    <property type="entry name" value="PDZ"/>
    <property type="match status" value="1"/>
</dbReference>
<keyword evidence="2" id="KW-0645">Protease</keyword>
<organism evidence="5 6">
    <name type="scientific">Coleofasciculus chthonoplastes PCC 7420</name>
    <dbReference type="NCBI Taxonomy" id="118168"/>
    <lineage>
        <taxon>Bacteria</taxon>
        <taxon>Bacillati</taxon>
        <taxon>Cyanobacteriota</taxon>
        <taxon>Cyanophyceae</taxon>
        <taxon>Coleofasciculales</taxon>
        <taxon>Coleofasciculaceae</taxon>
        <taxon>Coleofasciculus</taxon>
    </lineage>
</organism>
<dbReference type="MEROPS" id="S01.482"/>
<dbReference type="RefSeq" id="WP_006099183.1">
    <property type="nucleotide sequence ID" value="NZ_DS989844.1"/>
</dbReference>
<feature type="domain" description="PDZ" evidence="4">
    <location>
        <begin position="299"/>
        <end position="383"/>
    </location>
</feature>
<dbReference type="NCBIfam" id="NF041521">
    <property type="entry name" value="HhoA_HhoB_HtrA"/>
    <property type="match status" value="1"/>
</dbReference>
<comment type="similarity">
    <text evidence="1">Belongs to the peptidase S1C family.</text>
</comment>